<keyword evidence="11" id="KW-1015">Disulfide bond</keyword>
<feature type="transmembrane region" description="Helical" evidence="14">
    <location>
        <begin position="896"/>
        <end position="913"/>
    </location>
</feature>
<reference evidence="18" key="4">
    <citation type="submission" date="2025-08" db="UniProtKB">
        <authorList>
            <consortium name="Ensembl"/>
        </authorList>
    </citation>
    <scope>IDENTIFICATION</scope>
</reference>
<dbReference type="Pfam" id="PF00955">
    <property type="entry name" value="HCO3_cotransp"/>
    <property type="match status" value="1"/>
</dbReference>
<comment type="caution">
    <text evidence="14">Lacks conserved residue(s) required for the propagation of feature annotation.</text>
</comment>
<evidence type="ECO:0000256" key="9">
    <source>
        <dbReference type="ARBA" id="ARBA00023065"/>
    </source>
</evidence>
<dbReference type="InterPro" id="IPR016152">
    <property type="entry name" value="PTrfase/Anion_transptr"/>
</dbReference>
<dbReference type="Ensembl" id="ENSCMIT00000030492.1">
    <property type="protein sequence ID" value="ENSCMIP00000030026.1"/>
    <property type="gene ID" value="ENSCMIG00000012901.1"/>
</dbReference>
<feature type="transmembrane region" description="Helical" evidence="14">
    <location>
        <begin position="517"/>
        <end position="535"/>
    </location>
</feature>
<dbReference type="GO" id="GO:0008509">
    <property type="term" value="F:monoatomic anion transmembrane transporter activity"/>
    <property type="evidence" value="ECO:0007669"/>
    <property type="project" value="InterPro"/>
</dbReference>
<comment type="similarity">
    <text evidence="3 14">Belongs to the anion exchanger (TC 2.A.31) family.</text>
</comment>
<dbReference type="GeneTree" id="ENSGT00940000157422"/>
<dbReference type="Gene3D" id="3.40.930.10">
    <property type="entry name" value="Mannitol-specific EII, Chain A"/>
    <property type="match status" value="1"/>
</dbReference>
<evidence type="ECO:0000256" key="12">
    <source>
        <dbReference type="ARBA" id="ARBA00023180"/>
    </source>
</evidence>
<evidence type="ECO:0000256" key="3">
    <source>
        <dbReference type="ARBA" id="ARBA00010993"/>
    </source>
</evidence>
<dbReference type="InterPro" id="IPR013769">
    <property type="entry name" value="Band3_cytoplasmic_dom"/>
</dbReference>
<evidence type="ECO:0000256" key="5">
    <source>
        <dbReference type="ARBA" id="ARBA00022475"/>
    </source>
</evidence>
<evidence type="ECO:0000256" key="10">
    <source>
        <dbReference type="ARBA" id="ARBA00023136"/>
    </source>
</evidence>
<feature type="transmembrane region" description="Helical" evidence="14">
    <location>
        <begin position="653"/>
        <end position="671"/>
    </location>
</feature>
<dbReference type="AlphaFoldDB" id="A0A4W3IR94"/>
<evidence type="ECO:0000313" key="18">
    <source>
        <dbReference type="Ensembl" id="ENSCMIP00000030026.1"/>
    </source>
</evidence>
<sequence length="1013" mass="114241">MKGTVQEERDSPTHDTPSQRVQFILGTEDDDEHVPHELFTELDEICFREGEDAEWKETARWLKFEEDVEDGGDRWSKPYVATLSLHSLFELRSCIINGTILLDMRANSIQEIADMVLDHQEASMELNENMRVKVREALLKRHHHQIEKKRNNLIPIVRSFAEVGKKQSEPHSMDKTGPMLSPMSVPAHLDAKNGVNHENSSAEICKVDLHFMKKIPTGAEASNVLVGELDFLDRPIVAFVRLSPAVLLTGLTEVPIPTRFLFILLGPIGKAQQYHEIGRSMATIMTDEIFHDVAYKAKDRSDLLAGIDEFLDQVTVLPPGEWDPSIRIEPPKNVPSQEKRKLPGVPNGNICHVDSEPHEDHSGPELQRTGRLFGGLVLDIKRKIPWYWSDFKDAFSLQCVASFLFLYCACMSPVITFGGLLGEATEGRISAIESLLGASMTGIAYSLFAGQPLTILGSTGPVLVFEKILFKFCKDYDLSYLSLRTCIGLWTAFLCLLLVATDASCLVCYITRFTEEAFASLICIIFIYEALEKLVHLGEIYPINMHANLDHLTQYFCACTEPFNPNNQTLDYWMNHNITRATVPWGNLTVTECRIFHGEFVGPSCGHHGPYTPDVLFWSVILFFSTFVLSGFLKQFKTSHYFPTKVRSMISDFAIFLTILSMVLIDYALGIPSPKLQVPSVFKPTRDDRGWLINPIGPNPWWTVIAAIIPSLLCTILIFMDQQISAVIINRKEHKLKKGGGYHLDLLMVALMLGVCSIMGLPWFVAATVLSISHVNSLKLESECSAPGEVPKFLGIREQRVTGLMIFVLMGCSVFMTAFLKFIPMPVLYGVFLYMGVSSLRGIQFFDRVKLFAMPAKHQPDFIYLRHVPLRKVHLFTVIQLTCLILLWVIKASPAAIVFPMMVLALVFVRKLMDICFLKRELSWLDDLMPESKKKKLDDANKESEKMLEPGGDGNVQLPMESRKLLQSPVKSNVYRCDPSEINISDEMSKSTVWKALSMNTESKTKDNTTSKR</sequence>
<dbReference type="GO" id="GO:0051453">
    <property type="term" value="P:regulation of intracellular pH"/>
    <property type="evidence" value="ECO:0007669"/>
    <property type="project" value="TreeGrafter"/>
</dbReference>
<dbReference type="PRINTS" id="PR01232">
    <property type="entry name" value="NAHCO3TRSPRT"/>
</dbReference>
<keyword evidence="9 14" id="KW-0406">Ion transport</keyword>
<feature type="compositionally biased region" description="Basic and acidic residues" evidence="15">
    <location>
        <begin position="935"/>
        <end position="948"/>
    </location>
</feature>
<proteinExistence type="inferred from homology"/>
<reference evidence="19" key="3">
    <citation type="journal article" date="2014" name="Nature">
        <title>Elephant shark genome provides unique insights into gnathostome evolution.</title>
        <authorList>
            <consortium name="International Elephant Shark Genome Sequencing Consortium"/>
            <person name="Venkatesh B."/>
            <person name="Lee A.P."/>
            <person name="Ravi V."/>
            <person name="Maurya A.K."/>
            <person name="Lian M.M."/>
            <person name="Swann J.B."/>
            <person name="Ohta Y."/>
            <person name="Flajnik M.F."/>
            <person name="Sutoh Y."/>
            <person name="Kasahara M."/>
            <person name="Hoon S."/>
            <person name="Gangu V."/>
            <person name="Roy S.W."/>
            <person name="Irimia M."/>
            <person name="Korzh V."/>
            <person name="Kondrychyn I."/>
            <person name="Lim Z.W."/>
            <person name="Tay B.H."/>
            <person name="Tohari S."/>
            <person name="Kong K.W."/>
            <person name="Ho S."/>
            <person name="Lorente-Galdos B."/>
            <person name="Quilez J."/>
            <person name="Marques-Bonet T."/>
            <person name="Raney B.J."/>
            <person name="Ingham P.W."/>
            <person name="Tay A."/>
            <person name="Hillier L.W."/>
            <person name="Minx P."/>
            <person name="Boehm T."/>
            <person name="Wilson R.K."/>
            <person name="Brenner S."/>
            <person name="Warren W.C."/>
        </authorList>
    </citation>
    <scope>NUCLEOTIDE SEQUENCE [LARGE SCALE GENOMIC DNA]</scope>
</reference>
<evidence type="ECO:0000256" key="1">
    <source>
        <dbReference type="ARBA" id="ARBA00004221"/>
    </source>
</evidence>
<evidence type="ECO:0000259" key="17">
    <source>
        <dbReference type="Pfam" id="PF07565"/>
    </source>
</evidence>
<evidence type="ECO:0000256" key="7">
    <source>
        <dbReference type="ARBA" id="ARBA00022989"/>
    </source>
</evidence>
<dbReference type="FunFam" id="3.40.930.10:FF:000001">
    <property type="entry name" value="Anion exchange protein"/>
    <property type="match status" value="1"/>
</dbReference>
<dbReference type="Proteomes" id="UP000314986">
    <property type="component" value="Unassembled WGS sequence"/>
</dbReference>
<dbReference type="GO" id="GO:0016324">
    <property type="term" value="C:apical plasma membrane"/>
    <property type="evidence" value="ECO:0007669"/>
    <property type="project" value="UniProtKB-SubCell"/>
</dbReference>
<dbReference type="GO" id="GO:0008510">
    <property type="term" value="F:sodium:bicarbonate symporter activity"/>
    <property type="evidence" value="ECO:0007669"/>
    <property type="project" value="TreeGrafter"/>
</dbReference>
<reference evidence="19" key="1">
    <citation type="journal article" date="2006" name="Science">
        <title>Ancient noncoding elements conserved in the human genome.</title>
        <authorList>
            <person name="Venkatesh B."/>
            <person name="Kirkness E.F."/>
            <person name="Loh Y.H."/>
            <person name="Halpern A.L."/>
            <person name="Lee A.P."/>
            <person name="Johnson J."/>
            <person name="Dandona N."/>
            <person name="Viswanathan L.D."/>
            <person name="Tay A."/>
            <person name="Venter J.C."/>
            <person name="Strausberg R.L."/>
            <person name="Brenner S."/>
        </authorList>
    </citation>
    <scope>NUCLEOTIDE SEQUENCE [LARGE SCALE GENOMIC DNA]</scope>
</reference>
<feature type="transmembrane region" description="Helical" evidence="14">
    <location>
        <begin position="400"/>
        <end position="422"/>
    </location>
</feature>
<evidence type="ECO:0000256" key="11">
    <source>
        <dbReference type="ARBA" id="ARBA00023157"/>
    </source>
</evidence>
<evidence type="ECO:0000256" key="8">
    <source>
        <dbReference type="ARBA" id="ARBA00023053"/>
    </source>
</evidence>
<dbReference type="PRINTS" id="PR01231">
    <property type="entry name" value="HCO3TRNSPORT"/>
</dbReference>
<dbReference type="GO" id="GO:0016323">
    <property type="term" value="C:basolateral plasma membrane"/>
    <property type="evidence" value="ECO:0007669"/>
    <property type="project" value="UniProtKB-SubCell"/>
</dbReference>
<feature type="transmembrane region" description="Helical" evidence="14">
    <location>
        <begin position="487"/>
        <end position="510"/>
    </location>
</feature>
<keyword evidence="10 14" id="KW-0472">Membrane</keyword>
<dbReference type="Gene3D" id="1.10.287.570">
    <property type="entry name" value="Helical hairpin bin"/>
    <property type="match status" value="1"/>
</dbReference>
<keyword evidence="19" id="KW-1185">Reference proteome</keyword>
<accession>A0A4W3IR94</accession>
<dbReference type="InterPro" id="IPR011531">
    <property type="entry name" value="HCO3_transpt-like_TM_dom"/>
</dbReference>
<name>A0A4W3IR94_CALMI</name>
<evidence type="ECO:0000256" key="13">
    <source>
        <dbReference type="ARBA" id="ARBA00023201"/>
    </source>
</evidence>
<feature type="transmembrane region" description="Helical" evidence="14">
    <location>
        <begin position="801"/>
        <end position="820"/>
    </location>
</feature>
<feature type="transmembrane region" description="Helical" evidence="14">
    <location>
        <begin position="741"/>
        <end position="765"/>
    </location>
</feature>
<keyword evidence="12" id="KW-0325">Glycoprotein</keyword>
<gene>
    <name evidence="18" type="primary">LOC103189979</name>
</gene>
<evidence type="ECO:0000256" key="4">
    <source>
        <dbReference type="ARBA" id="ARBA00022448"/>
    </source>
</evidence>
<evidence type="ECO:0000259" key="16">
    <source>
        <dbReference type="Pfam" id="PF00955"/>
    </source>
</evidence>
<feature type="transmembrane region" description="Helical" evidence="14">
    <location>
        <begin position="615"/>
        <end position="633"/>
    </location>
</feature>
<comment type="subcellular location">
    <subcellularLocation>
        <location evidence="1">Apical cell membrane</location>
    </subcellularLocation>
    <subcellularLocation>
        <location evidence="2">Basolateral cell membrane</location>
        <topology evidence="2">Multi-pass membrane protein</topology>
    </subcellularLocation>
    <subcellularLocation>
        <location evidence="14">Membrane</location>
        <topology evidence="14">Multi-pass membrane protein</topology>
    </subcellularLocation>
</comment>
<evidence type="ECO:0000256" key="2">
    <source>
        <dbReference type="ARBA" id="ARBA00004554"/>
    </source>
</evidence>
<keyword evidence="13" id="KW-0739">Sodium transport</keyword>
<feature type="transmembrane region" description="Helical" evidence="14">
    <location>
        <begin position="701"/>
        <end position="720"/>
    </location>
</feature>
<reference evidence="18" key="5">
    <citation type="submission" date="2025-09" db="UniProtKB">
        <authorList>
            <consortium name="Ensembl"/>
        </authorList>
    </citation>
    <scope>IDENTIFICATION</scope>
</reference>
<dbReference type="Pfam" id="PF07565">
    <property type="entry name" value="Band_3_cyto"/>
    <property type="match status" value="1"/>
</dbReference>
<feature type="domain" description="Bicarbonate transporter-like transmembrane" evidence="16">
    <location>
        <begin position="371"/>
        <end position="930"/>
    </location>
</feature>
<feature type="region of interest" description="Disordered" evidence="15">
    <location>
        <begin position="935"/>
        <end position="959"/>
    </location>
</feature>
<evidence type="ECO:0000256" key="6">
    <source>
        <dbReference type="ARBA" id="ARBA00022692"/>
    </source>
</evidence>
<evidence type="ECO:0000256" key="15">
    <source>
        <dbReference type="SAM" id="MobiDB-lite"/>
    </source>
</evidence>
<reference evidence="19" key="2">
    <citation type="journal article" date="2007" name="PLoS Biol.">
        <title>Survey sequencing and comparative analysis of the elephant shark (Callorhinchus milii) genome.</title>
        <authorList>
            <person name="Venkatesh B."/>
            <person name="Kirkness E.F."/>
            <person name="Loh Y.H."/>
            <person name="Halpern A.L."/>
            <person name="Lee A.P."/>
            <person name="Johnson J."/>
            <person name="Dandona N."/>
            <person name="Viswanathan L.D."/>
            <person name="Tay A."/>
            <person name="Venter J.C."/>
            <person name="Strausberg R.L."/>
            <person name="Brenner S."/>
        </authorList>
    </citation>
    <scope>NUCLEOTIDE SEQUENCE [LARGE SCALE GENOMIC DNA]</scope>
</reference>
<keyword evidence="5" id="KW-1003">Cell membrane</keyword>
<dbReference type="InterPro" id="IPR003024">
    <property type="entry name" value="Na/HCO3_transpt"/>
</dbReference>
<evidence type="ECO:0000313" key="19">
    <source>
        <dbReference type="Proteomes" id="UP000314986"/>
    </source>
</evidence>
<dbReference type="PANTHER" id="PTHR11453:SF37">
    <property type="entry name" value="ELECTRONEUTRAL SODIUM BICARBONATE EXCHANGER 1"/>
    <property type="match status" value="1"/>
</dbReference>
<evidence type="ECO:0000256" key="14">
    <source>
        <dbReference type="RuleBase" id="RU362035"/>
    </source>
</evidence>
<keyword evidence="7 14" id="KW-1133">Transmembrane helix</keyword>
<dbReference type="GO" id="GO:0005452">
    <property type="term" value="F:solute:inorganic anion antiporter activity"/>
    <property type="evidence" value="ECO:0007669"/>
    <property type="project" value="InterPro"/>
</dbReference>
<feature type="domain" description="Band 3 cytoplasmic" evidence="17">
    <location>
        <begin position="36"/>
        <end position="324"/>
    </location>
</feature>
<keyword evidence="6 14" id="KW-0812">Transmembrane</keyword>
<dbReference type="FunFam" id="1.10.287.570:FF:000001">
    <property type="entry name" value="Anion exchange protein"/>
    <property type="match status" value="1"/>
</dbReference>
<protein>
    <recommendedName>
        <fullName evidence="14">Anion exchange protein</fullName>
    </recommendedName>
</protein>
<dbReference type="PANTHER" id="PTHR11453">
    <property type="entry name" value="ANION EXCHANGE PROTEIN"/>
    <property type="match status" value="1"/>
</dbReference>
<dbReference type="NCBIfam" id="TIGR00834">
    <property type="entry name" value="ae"/>
    <property type="match status" value="1"/>
</dbReference>
<keyword evidence="8" id="KW-0915">Sodium</keyword>
<dbReference type="InterPro" id="IPR003020">
    <property type="entry name" value="HCO3_transpt_euk"/>
</dbReference>
<keyword evidence="4 14" id="KW-0813">Transport</keyword>
<organism evidence="18 19">
    <name type="scientific">Callorhinchus milii</name>
    <name type="common">Ghost shark</name>
    <dbReference type="NCBI Taxonomy" id="7868"/>
    <lineage>
        <taxon>Eukaryota</taxon>
        <taxon>Metazoa</taxon>
        <taxon>Chordata</taxon>
        <taxon>Craniata</taxon>
        <taxon>Vertebrata</taxon>
        <taxon>Chondrichthyes</taxon>
        <taxon>Holocephali</taxon>
        <taxon>Chimaeriformes</taxon>
        <taxon>Callorhinchidae</taxon>
        <taxon>Callorhinchus</taxon>
    </lineage>
</organism>
<dbReference type="SUPFAM" id="SSF55804">
    <property type="entry name" value="Phoshotransferase/anion transport protein"/>
    <property type="match status" value="1"/>
</dbReference>